<proteinExistence type="predicted"/>
<organism evidence="1">
    <name type="scientific">Leptospira borgpetersenii serovar Ballum</name>
    <dbReference type="NCBI Taxonomy" id="280505"/>
    <lineage>
        <taxon>Bacteria</taxon>
        <taxon>Pseudomonadati</taxon>
        <taxon>Spirochaetota</taxon>
        <taxon>Spirochaetia</taxon>
        <taxon>Leptospirales</taxon>
        <taxon>Leptospiraceae</taxon>
        <taxon>Leptospira</taxon>
    </lineage>
</organism>
<dbReference type="PATRIC" id="fig|280505.15.peg.701"/>
<dbReference type="EMBL" id="CP012029">
    <property type="protein sequence ID" value="ALO25056.1"/>
    <property type="molecule type" value="Genomic_DNA"/>
</dbReference>
<protein>
    <submittedName>
        <fullName evidence="1">Uncharacterized protein</fullName>
    </submittedName>
</protein>
<dbReference type="AlphaFoldDB" id="A0A0S2IN04"/>
<reference evidence="1 2" key="1">
    <citation type="journal article" date="2015" name="PLoS Negl. Trop. Dis.">
        <title>Distribution of Plasmids in Distinct Leptospira Pathogenic Species.</title>
        <authorList>
            <person name="Wang Y."/>
            <person name="Zhuang X."/>
            <person name="Zhong Y."/>
            <person name="Zhang C."/>
            <person name="Zhang Y."/>
            <person name="Zeng L."/>
            <person name="Zhu Y."/>
            <person name="He P."/>
            <person name="Dong K."/>
            <person name="Pal U."/>
            <person name="Guo X."/>
            <person name="Qin J."/>
        </authorList>
    </citation>
    <scope>NUCLEOTIDE SEQUENCE [LARGE SCALE GENOMIC DNA]</scope>
    <source>
        <strain evidence="1 2">56604</strain>
    </source>
</reference>
<gene>
    <name evidence="1" type="ORF">LBBP_00724</name>
</gene>
<evidence type="ECO:0000313" key="1">
    <source>
        <dbReference type="EMBL" id="ALO25056.1"/>
    </source>
</evidence>
<name>A0A0S2IN04_LEPBO</name>
<evidence type="ECO:0000313" key="2">
    <source>
        <dbReference type="Proteomes" id="UP000058857"/>
    </source>
</evidence>
<accession>A0A0S2IN04</accession>
<dbReference type="Proteomes" id="UP000058857">
    <property type="component" value="Chromosome 1"/>
</dbReference>
<sequence length="76" mass="8541">MKTSFKALGKTFDFLNVKFALRFLDFVLEAFFTKSYAGVSGIICLKGGFMLRTCPKTSDVGTPTKVFQRYNSLENP</sequence>